<name>A0AA40G3Z2_9HYME</name>
<sequence>MVKGGPRGLLRFDFRLRGGQNFVNSGNEILYRDETGNLLIYNVTSRKPRRILESSNNALMSSFDHQLSADRKYLLLAIDYQKVSYICTTRSNWIFDDGSR</sequence>
<organism evidence="1 2">
    <name type="scientific">Melipona bicolor</name>
    <dbReference type="NCBI Taxonomy" id="60889"/>
    <lineage>
        <taxon>Eukaryota</taxon>
        <taxon>Metazoa</taxon>
        <taxon>Ecdysozoa</taxon>
        <taxon>Arthropoda</taxon>
        <taxon>Hexapoda</taxon>
        <taxon>Insecta</taxon>
        <taxon>Pterygota</taxon>
        <taxon>Neoptera</taxon>
        <taxon>Endopterygota</taxon>
        <taxon>Hymenoptera</taxon>
        <taxon>Apocrita</taxon>
        <taxon>Aculeata</taxon>
        <taxon>Apoidea</taxon>
        <taxon>Anthophila</taxon>
        <taxon>Apidae</taxon>
        <taxon>Melipona</taxon>
    </lineage>
</organism>
<dbReference type="Gene3D" id="2.140.10.30">
    <property type="entry name" value="Dipeptidylpeptidase IV, N-terminal domain"/>
    <property type="match status" value="1"/>
</dbReference>
<dbReference type="Proteomes" id="UP001177670">
    <property type="component" value="Unassembled WGS sequence"/>
</dbReference>
<reference evidence="1" key="1">
    <citation type="submission" date="2021-10" db="EMBL/GenBank/DDBJ databases">
        <title>Melipona bicolor Genome sequencing and assembly.</title>
        <authorList>
            <person name="Araujo N.S."/>
            <person name="Arias M.C."/>
        </authorList>
    </citation>
    <scope>NUCLEOTIDE SEQUENCE</scope>
    <source>
        <strain evidence="1">USP_2M_L1-L4_2017</strain>
        <tissue evidence="1">Whole body</tissue>
    </source>
</reference>
<gene>
    <name evidence="1" type="ORF">K0M31_018630</name>
</gene>
<dbReference type="AlphaFoldDB" id="A0AA40G3Z2"/>
<accession>A0AA40G3Z2</accession>
<dbReference type="EMBL" id="JAHYIQ010000007">
    <property type="protein sequence ID" value="KAK1130498.1"/>
    <property type="molecule type" value="Genomic_DNA"/>
</dbReference>
<evidence type="ECO:0000313" key="1">
    <source>
        <dbReference type="EMBL" id="KAK1130498.1"/>
    </source>
</evidence>
<proteinExistence type="predicted"/>
<comment type="caution">
    <text evidence="1">The sequence shown here is derived from an EMBL/GenBank/DDBJ whole genome shotgun (WGS) entry which is preliminary data.</text>
</comment>
<feature type="non-terminal residue" evidence="1">
    <location>
        <position position="1"/>
    </location>
</feature>
<evidence type="ECO:0000313" key="2">
    <source>
        <dbReference type="Proteomes" id="UP001177670"/>
    </source>
</evidence>
<keyword evidence="2" id="KW-1185">Reference proteome</keyword>
<protein>
    <submittedName>
        <fullName evidence="1">Uncharacterized protein</fullName>
    </submittedName>
</protein>